<dbReference type="OrthoDB" id="1112586at2759"/>
<organism evidence="2 3">
    <name type="scientific">Raphanus sativus</name>
    <name type="common">Radish</name>
    <name type="synonym">Raphanus raphanistrum var. sativus</name>
    <dbReference type="NCBI Taxonomy" id="3726"/>
    <lineage>
        <taxon>Eukaryota</taxon>
        <taxon>Viridiplantae</taxon>
        <taxon>Streptophyta</taxon>
        <taxon>Embryophyta</taxon>
        <taxon>Tracheophyta</taxon>
        <taxon>Spermatophyta</taxon>
        <taxon>Magnoliopsida</taxon>
        <taxon>eudicotyledons</taxon>
        <taxon>Gunneridae</taxon>
        <taxon>Pentapetalae</taxon>
        <taxon>rosids</taxon>
        <taxon>malvids</taxon>
        <taxon>Brassicales</taxon>
        <taxon>Brassicaceae</taxon>
        <taxon>Brassiceae</taxon>
        <taxon>Raphanus</taxon>
    </lineage>
</organism>
<dbReference type="SUPFAM" id="SSF46548">
    <property type="entry name" value="alpha-helical ferredoxin"/>
    <property type="match status" value="1"/>
</dbReference>
<reference evidence="2" key="1">
    <citation type="journal article" date="2019" name="Database">
        <title>The radish genome database (RadishGD): an integrated information resource for radish genomics.</title>
        <authorList>
            <person name="Yu H.J."/>
            <person name="Baek S."/>
            <person name="Lee Y.J."/>
            <person name="Cho A."/>
            <person name="Mun J.H."/>
        </authorList>
    </citation>
    <scope>NUCLEOTIDE SEQUENCE [LARGE SCALE GENOMIC DNA]</scope>
    <source>
        <strain evidence="2">cv. WK10039</strain>
    </source>
</reference>
<dbReference type="InterPro" id="IPR017896">
    <property type="entry name" value="4Fe4S_Fe-S-bd"/>
</dbReference>
<dbReference type="KEGG" id="rsz:108850279"/>
<proteinExistence type="predicted"/>
<evidence type="ECO:0000313" key="3">
    <source>
        <dbReference type="RefSeq" id="XP_018479344.1"/>
    </source>
</evidence>
<dbReference type="AlphaFoldDB" id="A0A6J0N4H0"/>
<evidence type="ECO:0000313" key="2">
    <source>
        <dbReference type="Proteomes" id="UP000504610"/>
    </source>
</evidence>
<reference evidence="3" key="2">
    <citation type="submission" date="2025-08" db="UniProtKB">
        <authorList>
            <consortium name="RefSeq"/>
        </authorList>
    </citation>
    <scope>IDENTIFICATION</scope>
    <source>
        <tissue evidence="3">Leaf</tissue>
    </source>
</reference>
<evidence type="ECO:0000259" key="1">
    <source>
        <dbReference type="PROSITE" id="PS51379"/>
    </source>
</evidence>
<dbReference type="PROSITE" id="PS51379">
    <property type="entry name" value="4FE4S_FER_2"/>
    <property type="match status" value="1"/>
</dbReference>
<dbReference type="GeneID" id="108850279"/>
<keyword evidence="2" id="KW-1185">Reference proteome</keyword>
<name>A0A6J0N4H0_RAPSA</name>
<dbReference type="InterPro" id="IPR012340">
    <property type="entry name" value="NA-bd_OB-fold"/>
</dbReference>
<dbReference type="RefSeq" id="XP_018479344.1">
    <property type="nucleotide sequence ID" value="XM_018623842.1"/>
</dbReference>
<gene>
    <name evidence="3" type="primary">LOC108850279</name>
</gene>
<accession>A0A6J0N4H0</accession>
<dbReference type="Proteomes" id="UP000504610">
    <property type="component" value="Chromosome 4"/>
</dbReference>
<feature type="domain" description="4Fe-4S ferredoxin-type" evidence="1">
    <location>
        <begin position="86"/>
        <end position="115"/>
    </location>
</feature>
<sequence length="244" mass="27762">MTQGSKQLKIGDICLLRFVRIGNYKGDFLLSNAYYTSLVIVNPDIMEAETLKQRFRVDGSSLAVYQHVNDKIQILEKRQRWSQYPFRTIQEMRRCDKCGNCRVICSVYAIDTMTGWYKLDLLVQDQTGEFRFTLLDSVATSIVKTLDAKIVNALSAEVEIPEILPPQLVEIVGKTYGFGISIDSSKSSEIENFCASKVWTLSDVIWKRTKTLHQDSTPSRKKQCTNVIKIEKLEDGEIAEDKSG</sequence>
<protein>
    <submittedName>
        <fullName evidence="3">Uncharacterized protein LOC108850279</fullName>
    </submittedName>
</protein>
<dbReference type="Gene3D" id="2.40.50.140">
    <property type="entry name" value="Nucleic acid-binding proteins"/>
    <property type="match status" value="2"/>
</dbReference>